<dbReference type="GO" id="GO:0016829">
    <property type="term" value="F:lyase activity"/>
    <property type="evidence" value="ECO:0007669"/>
    <property type="project" value="UniProtKB-KW"/>
</dbReference>
<dbReference type="Proteomes" id="UP000297703">
    <property type="component" value="Unassembled WGS sequence"/>
</dbReference>
<evidence type="ECO:0000256" key="4">
    <source>
        <dbReference type="ARBA" id="ARBA00023242"/>
    </source>
</evidence>
<protein>
    <recommendedName>
        <fullName evidence="3">Mini-chromosome maintenance complex-binding protein</fullName>
    </recommendedName>
</protein>
<dbReference type="STRING" id="55544.A0A4D9DC14"/>
<evidence type="ECO:0000313" key="5">
    <source>
        <dbReference type="EMBL" id="TFJ95034.1"/>
    </source>
</evidence>
<organism evidence="5 6">
    <name type="scientific">Platysternon megacephalum</name>
    <name type="common">big-headed turtle</name>
    <dbReference type="NCBI Taxonomy" id="55544"/>
    <lineage>
        <taxon>Eukaryota</taxon>
        <taxon>Metazoa</taxon>
        <taxon>Chordata</taxon>
        <taxon>Craniata</taxon>
        <taxon>Vertebrata</taxon>
        <taxon>Euteleostomi</taxon>
        <taxon>Archelosauria</taxon>
        <taxon>Testudinata</taxon>
        <taxon>Testudines</taxon>
        <taxon>Cryptodira</taxon>
        <taxon>Durocryptodira</taxon>
        <taxon>Testudinoidea</taxon>
        <taxon>Platysternidae</taxon>
        <taxon>Platysternon</taxon>
    </lineage>
</organism>
<reference evidence="5 6" key="1">
    <citation type="submission" date="2019-04" db="EMBL/GenBank/DDBJ databases">
        <title>Draft genome of the big-headed turtle Platysternon megacephalum.</title>
        <authorList>
            <person name="Gong S."/>
        </authorList>
    </citation>
    <scope>NUCLEOTIDE SEQUENCE [LARGE SCALE GENOMIC DNA]</scope>
    <source>
        <strain evidence="5">DO16091913</strain>
        <tissue evidence="5">Muscle</tissue>
    </source>
</reference>
<keyword evidence="5" id="KW-0456">Lyase</keyword>
<dbReference type="PANTHER" id="PTHR13489">
    <property type="entry name" value="MINI-CHROMOSOME MAINTENANCE COMPLEX-BINDING PROTEIN"/>
    <property type="match status" value="1"/>
</dbReference>
<dbReference type="OrthoDB" id="329666at2759"/>
<evidence type="ECO:0000256" key="1">
    <source>
        <dbReference type="ARBA" id="ARBA00004123"/>
    </source>
</evidence>
<dbReference type="Pfam" id="PF09739">
    <property type="entry name" value="MCM_bind"/>
    <property type="match status" value="1"/>
</dbReference>
<dbReference type="GO" id="GO:0006261">
    <property type="term" value="P:DNA-templated DNA replication"/>
    <property type="evidence" value="ECO:0007669"/>
    <property type="project" value="TreeGrafter"/>
</dbReference>
<dbReference type="InterPro" id="IPR019140">
    <property type="entry name" value="MCM_complex-bd"/>
</dbReference>
<comment type="caution">
    <text evidence="5">The sequence shown here is derived from an EMBL/GenBank/DDBJ whole genome shotgun (WGS) entry which is preliminary data.</text>
</comment>
<proteinExistence type="inferred from homology"/>
<name>A0A4D9DC14_9SAUR</name>
<dbReference type="AlphaFoldDB" id="A0A4D9DC14"/>
<accession>A0A4D9DC14</accession>
<comment type="subcellular location">
    <subcellularLocation>
        <location evidence="1">Nucleus</location>
    </subcellularLocation>
</comment>
<evidence type="ECO:0000256" key="3">
    <source>
        <dbReference type="ARBA" id="ARBA00015405"/>
    </source>
</evidence>
<keyword evidence="4" id="KW-0539">Nucleus</keyword>
<dbReference type="GO" id="GO:0005634">
    <property type="term" value="C:nucleus"/>
    <property type="evidence" value="ECO:0007669"/>
    <property type="project" value="UniProtKB-SubCell"/>
</dbReference>
<dbReference type="GO" id="GO:0003682">
    <property type="term" value="F:chromatin binding"/>
    <property type="evidence" value="ECO:0007669"/>
    <property type="project" value="TreeGrafter"/>
</dbReference>
<evidence type="ECO:0000256" key="2">
    <source>
        <dbReference type="ARBA" id="ARBA00007925"/>
    </source>
</evidence>
<dbReference type="PANTHER" id="PTHR13489:SF0">
    <property type="entry name" value="MINI-CHROMOSOME MAINTENANCE COMPLEX-BINDING PROTEIN"/>
    <property type="match status" value="1"/>
</dbReference>
<reference evidence="5 6" key="2">
    <citation type="submission" date="2019-04" db="EMBL/GenBank/DDBJ databases">
        <title>The genome sequence of big-headed turtle.</title>
        <authorList>
            <person name="Gong S."/>
        </authorList>
    </citation>
    <scope>NUCLEOTIDE SEQUENCE [LARGE SCALE GENOMIC DNA]</scope>
    <source>
        <strain evidence="5">DO16091913</strain>
        <tissue evidence="5">Muscle</tissue>
    </source>
</reference>
<sequence>MVQDMFDPEFYMGVYETIDPNTKTRVLHFGKYRDVAECGVSCANAVQCKN</sequence>
<dbReference type="EMBL" id="QXTE01016659">
    <property type="protein sequence ID" value="TFJ95034.1"/>
    <property type="molecule type" value="Genomic_DNA"/>
</dbReference>
<keyword evidence="6" id="KW-1185">Reference proteome</keyword>
<gene>
    <name evidence="5" type="ORF">DR999_PMT23597</name>
</gene>
<comment type="similarity">
    <text evidence="2">Belongs to the MCMBP family.</text>
</comment>
<evidence type="ECO:0000313" key="6">
    <source>
        <dbReference type="Proteomes" id="UP000297703"/>
    </source>
</evidence>